<feature type="compositionally biased region" description="Low complexity" evidence="1">
    <location>
        <begin position="84"/>
        <end position="93"/>
    </location>
</feature>
<dbReference type="Proteomes" id="UP001066276">
    <property type="component" value="Chromosome 6"/>
</dbReference>
<name>A0AAV7QF30_PLEWA</name>
<sequence>MGRARTGPQPSLALVVVTMVASATVLGLGRRAAGAAWPAANKHVQCLKRESGRPRRSALPPPGYKRPRGRARAQTLLPSSSSCAKKAPLNLLAPPNPLEQNPTLPQ</sequence>
<dbReference type="EMBL" id="JANPWB010000010">
    <property type="protein sequence ID" value="KAJ1138086.1"/>
    <property type="molecule type" value="Genomic_DNA"/>
</dbReference>
<comment type="caution">
    <text evidence="3">The sequence shown here is derived from an EMBL/GenBank/DDBJ whole genome shotgun (WGS) entry which is preliminary data.</text>
</comment>
<evidence type="ECO:0000313" key="4">
    <source>
        <dbReference type="Proteomes" id="UP001066276"/>
    </source>
</evidence>
<accession>A0AAV7QF30</accession>
<keyword evidence="2" id="KW-0732">Signal</keyword>
<organism evidence="3 4">
    <name type="scientific">Pleurodeles waltl</name>
    <name type="common">Iberian ribbed newt</name>
    <dbReference type="NCBI Taxonomy" id="8319"/>
    <lineage>
        <taxon>Eukaryota</taxon>
        <taxon>Metazoa</taxon>
        <taxon>Chordata</taxon>
        <taxon>Craniata</taxon>
        <taxon>Vertebrata</taxon>
        <taxon>Euteleostomi</taxon>
        <taxon>Amphibia</taxon>
        <taxon>Batrachia</taxon>
        <taxon>Caudata</taxon>
        <taxon>Salamandroidea</taxon>
        <taxon>Salamandridae</taxon>
        <taxon>Pleurodelinae</taxon>
        <taxon>Pleurodeles</taxon>
    </lineage>
</organism>
<feature type="signal peptide" evidence="2">
    <location>
        <begin position="1"/>
        <end position="27"/>
    </location>
</feature>
<gene>
    <name evidence="3" type="ORF">NDU88_004477</name>
</gene>
<feature type="region of interest" description="Disordered" evidence="1">
    <location>
        <begin position="46"/>
        <end position="106"/>
    </location>
</feature>
<evidence type="ECO:0000313" key="3">
    <source>
        <dbReference type="EMBL" id="KAJ1138086.1"/>
    </source>
</evidence>
<reference evidence="3" key="1">
    <citation type="journal article" date="2022" name="bioRxiv">
        <title>Sequencing and chromosome-scale assembly of the giantPleurodeles waltlgenome.</title>
        <authorList>
            <person name="Brown T."/>
            <person name="Elewa A."/>
            <person name="Iarovenko S."/>
            <person name="Subramanian E."/>
            <person name="Araus A.J."/>
            <person name="Petzold A."/>
            <person name="Susuki M."/>
            <person name="Suzuki K.-i.T."/>
            <person name="Hayashi T."/>
            <person name="Toyoda A."/>
            <person name="Oliveira C."/>
            <person name="Osipova E."/>
            <person name="Leigh N.D."/>
            <person name="Simon A."/>
            <person name="Yun M.H."/>
        </authorList>
    </citation>
    <scope>NUCLEOTIDE SEQUENCE</scope>
    <source>
        <strain evidence="3">20211129_DDA</strain>
        <tissue evidence="3">Liver</tissue>
    </source>
</reference>
<evidence type="ECO:0000256" key="2">
    <source>
        <dbReference type="SAM" id="SignalP"/>
    </source>
</evidence>
<evidence type="ECO:0000256" key="1">
    <source>
        <dbReference type="SAM" id="MobiDB-lite"/>
    </source>
</evidence>
<feature type="chain" id="PRO_5043451293" evidence="2">
    <location>
        <begin position="28"/>
        <end position="106"/>
    </location>
</feature>
<dbReference type="AlphaFoldDB" id="A0AAV7QF30"/>
<protein>
    <submittedName>
        <fullName evidence="3">Uncharacterized protein</fullName>
    </submittedName>
</protein>
<proteinExistence type="predicted"/>
<keyword evidence="4" id="KW-1185">Reference proteome</keyword>